<dbReference type="Proteomes" id="UP000317652">
    <property type="component" value="Unassembled WGS sequence"/>
</dbReference>
<dbReference type="Proteomes" id="UP000318370">
    <property type="component" value="Unassembled WGS sequence"/>
</dbReference>
<accession>A0A564GSE7</accession>
<protein>
    <submittedName>
        <fullName evidence="2">Uncharacterized protein</fullName>
    </submittedName>
</protein>
<evidence type="ECO:0000313" key="2">
    <source>
        <dbReference type="EMBL" id="VUT06583.1"/>
    </source>
</evidence>
<dbReference type="EMBL" id="CABGHF010000056">
    <property type="protein sequence ID" value="VUT06583.1"/>
    <property type="molecule type" value="Genomic_DNA"/>
</dbReference>
<evidence type="ECO:0000313" key="1">
    <source>
        <dbReference type="EMBL" id="VUS24100.1"/>
    </source>
</evidence>
<sequence length="113" mass="13218">MPFVHPLFKAGSLPWTIEFKESVFPITFSIEVRNKVADYFIDDYPQKLATMLERLPDIIKGDAFRNEMARFIPQDVQERTLHKEKFFVFLTAEITGLLQQVQRDFQGNSASEF</sequence>
<organism evidence="2 4">
    <name type="scientific">Klebsiella spallanzanii</name>
    <dbReference type="NCBI Taxonomy" id="2587528"/>
    <lineage>
        <taxon>Bacteria</taxon>
        <taxon>Pseudomonadati</taxon>
        <taxon>Pseudomonadota</taxon>
        <taxon>Gammaproteobacteria</taxon>
        <taxon>Enterobacterales</taxon>
        <taxon>Enterobacteriaceae</taxon>
        <taxon>Klebsiella/Raoultella group</taxon>
        <taxon>Klebsiella</taxon>
    </lineage>
</organism>
<dbReference type="RefSeq" id="WP_185931931.1">
    <property type="nucleotide sequence ID" value="NZ_CABGGS010000001.1"/>
</dbReference>
<evidence type="ECO:0000313" key="3">
    <source>
        <dbReference type="Proteomes" id="UP000317652"/>
    </source>
</evidence>
<gene>
    <name evidence="2" type="ORF">SB6408_02380</name>
    <name evidence="1" type="ORF">SB6411_00644</name>
</gene>
<reference evidence="3 4" key="1">
    <citation type="submission" date="2019-07" db="EMBL/GenBank/DDBJ databases">
        <authorList>
            <person name="Brisse S."/>
            <person name="Rodrigues C."/>
            <person name="Thorpe H."/>
        </authorList>
    </citation>
    <scope>NUCLEOTIDE SEQUENCE [LARGE SCALE GENOMIC DNA]</scope>
    <source>
        <strain evidence="2">SB6408</strain>
        <strain evidence="1">SB6411</strain>
    </source>
</reference>
<name>A0A564GSE7_9ENTR</name>
<dbReference type="AlphaFoldDB" id="A0A564GSE7"/>
<dbReference type="EMBL" id="CABGGS010000001">
    <property type="protein sequence ID" value="VUS24100.1"/>
    <property type="molecule type" value="Genomic_DNA"/>
</dbReference>
<keyword evidence="3" id="KW-1185">Reference proteome</keyword>
<evidence type="ECO:0000313" key="4">
    <source>
        <dbReference type="Proteomes" id="UP000318370"/>
    </source>
</evidence>
<proteinExistence type="predicted"/>